<evidence type="ECO:0000256" key="6">
    <source>
        <dbReference type="ARBA" id="ARBA00023204"/>
    </source>
</evidence>
<gene>
    <name evidence="12" type="primary">PAF</name>
    <name evidence="12" type="ORF">g.86331</name>
</gene>
<dbReference type="EMBL" id="GGMR01016276">
    <property type="protein sequence ID" value="MBY28895.1"/>
    <property type="molecule type" value="Transcribed_RNA"/>
</dbReference>
<dbReference type="InterPro" id="IPR040444">
    <property type="entry name" value="PCNA-AF"/>
</dbReference>
<dbReference type="GO" id="GO:0006281">
    <property type="term" value="P:DNA repair"/>
    <property type="evidence" value="ECO:0007669"/>
    <property type="project" value="UniProtKB-KW"/>
</dbReference>
<keyword evidence="7" id="KW-0539">Nucleus</keyword>
<reference evidence="12" key="1">
    <citation type="submission" date="2018-04" db="EMBL/GenBank/DDBJ databases">
        <title>Transcriptome of Schizaphis graminum biotype I.</title>
        <authorList>
            <person name="Scully E.D."/>
            <person name="Geib S.M."/>
            <person name="Palmer N.A."/>
            <person name="Koch K."/>
            <person name="Bradshaw J."/>
            <person name="Heng-Moss T."/>
            <person name="Sarath G."/>
        </authorList>
    </citation>
    <scope>NUCLEOTIDE SEQUENCE</scope>
</reference>
<evidence type="ECO:0000256" key="3">
    <source>
        <dbReference type="ARBA" id="ARBA00013777"/>
    </source>
</evidence>
<dbReference type="PANTHER" id="PTHR15679:SF8">
    <property type="entry name" value="PCNA-ASSOCIATED FACTOR"/>
    <property type="match status" value="1"/>
</dbReference>
<feature type="compositionally biased region" description="Acidic residues" evidence="10">
    <location>
        <begin position="90"/>
        <end position="100"/>
    </location>
</feature>
<protein>
    <recommendedName>
        <fullName evidence="3">PCNA-associated factor</fullName>
    </recommendedName>
    <alternativeName>
        <fullName evidence="8">PCNA-associated factor of 15 kDa</fullName>
    </alternativeName>
    <alternativeName>
        <fullName evidence="9">PCNA-clamp-associated factor</fullName>
    </alternativeName>
</protein>
<comment type="subcellular location">
    <subcellularLocation>
        <location evidence="2">Cytoplasm</location>
        <location evidence="2">Perinuclear region</location>
    </subcellularLocation>
    <subcellularLocation>
        <location evidence="1">Nucleus</location>
    </subcellularLocation>
</comment>
<evidence type="ECO:0000259" key="11">
    <source>
        <dbReference type="Pfam" id="PF15715"/>
    </source>
</evidence>
<keyword evidence="4" id="KW-0963">Cytoplasm</keyword>
<evidence type="ECO:0000256" key="9">
    <source>
        <dbReference type="ARBA" id="ARBA00031186"/>
    </source>
</evidence>
<evidence type="ECO:0000256" key="1">
    <source>
        <dbReference type="ARBA" id="ARBA00004123"/>
    </source>
</evidence>
<evidence type="ECO:0000256" key="8">
    <source>
        <dbReference type="ARBA" id="ARBA00030014"/>
    </source>
</evidence>
<evidence type="ECO:0000256" key="10">
    <source>
        <dbReference type="SAM" id="MobiDB-lite"/>
    </source>
</evidence>
<name>A0A2S2PHJ7_SCHGA</name>
<evidence type="ECO:0000256" key="7">
    <source>
        <dbReference type="ARBA" id="ARBA00023242"/>
    </source>
</evidence>
<dbReference type="Pfam" id="PF15715">
    <property type="entry name" value="PAF"/>
    <property type="match status" value="1"/>
</dbReference>
<evidence type="ECO:0000256" key="2">
    <source>
        <dbReference type="ARBA" id="ARBA00004556"/>
    </source>
</evidence>
<evidence type="ECO:0000256" key="5">
    <source>
        <dbReference type="ARBA" id="ARBA00022763"/>
    </source>
</evidence>
<dbReference type="AlphaFoldDB" id="A0A2S2PHJ7"/>
<keyword evidence="5" id="KW-0227">DNA damage</keyword>
<dbReference type="InterPro" id="IPR031444">
    <property type="entry name" value="PCNA-AF_dom"/>
</dbReference>
<evidence type="ECO:0000313" key="12">
    <source>
        <dbReference type="EMBL" id="MBY28895.1"/>
    </source>
</evidence>
<feature type="domain" description="PCNA-associated factor histone-like" evidence="11">
    <location>
        <begin position="1"/>
        <end position="96"/>
    </location>
</feature>
<evidence type="ECO:0000256" key="4">
    <source>
        <dbReference type="ARBA" id="ARBA00022490"/>
    </source>
</evidence>
<organism evidence="12">
    <name type="scientific">Schizaphis graminum</name>
    <name type="common">Green bug aphid</name>
    <dbReference type="NCBI Taxonomy" id="13262"/>
    <lineage>
        <taxon>Eukaryota</taxon>
        <taxon>Metazoa</taxon>
        <taxon>Ecdysozoa</taxon>
        <taxon>Arthropoda</taxon>
        <taxon>Hexapoda</taxon>
        <taxon>Insecta</taxon>
        <taxon>Pterygota</taxon>
        <taxon>Neoptera</taxon>
        <taxon>Paraneoptera</taxon>
        <taxon>Hemiptera</taxon>
        <taxon>Sternorrhyncha</taxon>
        <taxon>Aphidomorpha</taxon>
        <taxon>Aphidoidea</taxon>
        <taxon>Aphididae</taxon>
        <taxon>Aphidini</taxon>
        <taxon>Schizaphis</taxon>
    </lineage>
</organism>
<feature type="compositionally biased region" description="Low complexity" evidence="10">
    <location>
        <begin position="27"/>
        <end position="48"/>
    </location>
</feature>
<feature type="region of interest" description="Disordered" evidence="10">
    <location>
        <begin position="77"/>
        <end position="116"/>
    </location>
</feature>
<feature type="compositionally biased region" description="Polar residues" evidence="10">
    <location>
        <begin position="107"/>
        <end position="116"/>
    </location>
</feature>
<dbReference type="GO" id="GO:0003682">
    <property type="term" value="F:chromatin binding"/>
    <property type="evidence" value="ECO:0007669"/>
    <property type="project" value="TreeGrafter"/>
</dbReference>
<dbReference type="GO" id="GO:0019985">
    <property type="term" value="P:translesion synthesis"/>
    <property type="evidence" value="ECO:0007669"/>
    <property type="project" value="TreeGrafter"/>
</dbReference>
<dbReference type="GO" id="GO:0005634">
    <property type="term" value="C:nucleus"/>
    <property type="evidence" value="ECO:0007669"/>
    <property type="project" value="UniProtKB-SubCell"/>
</dbReference>
<feature type="region of interest" description="Disordered" evidence="10">
    <location>
        <begin position="27"/>
        <end position="61"/>
    </location>
</feature>
<proteinExistence type="predicted"/>
<accession>A0A2S2PHJ7</accession>
<dbReference type="PANTHER" id="PTHR15679">
    <property type="entry name" value="PCNA-ASSOCIATED FACTOR"/>
    <property type="match status" value="1"/>
</dbReference>
<dbReference type="GO" id="GO:0051726">
    <property type="term" value="P:regulation of cell cycle"/>
    <property type="evidence" value="ECO:0007669"/>
    <property type="project" value="InterPro"/>
</dbReference>
<sequence>MVRTKQSMSYKVSVGRIPKIAACKASAAGGCSGSSSSGHKLPSSPSTSKNKYSGGNPVHPREIPAWQKEITCFFQVKDDEQSQLPSANNVEEEEEEDDDVVEIRPQETLQTGSSEI</sequence>
<keyword evidence="6" id="KW-0234">DNA repair</keyword>
<dbReference type="GO" id="GO:0048471">
    <property type="term" value="C:perinuclear region of cytoplasm"/>
    <property type="evidence" value="ECO:0007669"/>
    <property type="project" value="UniProtKB-SubCell"/>
</dbReference>